<feature type="domain" description="Topo IA-type catalytic" evidence="11">
    <location>
        <begin position="129"/>
        <end position="575"/>
    </location>
</feature>
<dbReference type="Proteomes" id="UP001595812">
    <property type="component" value="Unassembled WGS sequence"/>
</dbReference>
<feature type="site" description="Interaction with DNA" evidence="8">
    <location>
        <position position="143"/>
    </location>
</feature>
<keyword evidence="13" id="KW-1185">Reference proteome</keyword>
<dbReference type="Gene3D" id="1.10.460.10">
    <property type="entry name" value="Topoisomerase I, domain 2"/>
    <property type="match status" value="2"/>
</dbReference>
<name>A0ABV8AG08_9FLAO</name>
<dbReference type="InterPro" id="IPR013824">
    <property type="entry name" value="Topo_IA_cen_sub1"/>
</dbReference>
<dbReference type="SMART" id="SM00437">
    <property type="entry name" value="TOP1Ac"/>
    <property type="match status" value="1"/>
</dbReference>
<evidence type="ECO:0000256" key="2">
    <source>
        <dbReference type="ARBA" id="ARBA00009446"/>
    </source>
</evidence>
<evidence type="ECO:0000256" key="4">
    <source>
        <dbReference type="ARBA" id="ARBA00022842"/>
    </source>
</evidence>
<dbReference type="InterPro" id="IPR003602">
    <property type="entry name" value="Topo_IA_DNA-bd_dom"/>
</dbReference>
<dbReference type="SMART" id="SM00493">
    <property type="entry name" value="TOPRIM"/>
    <property type="match status" value="1"/>
</dbReference>
<dbReference type="SMART" id="SM00436">
    <property type="entry name" value="TOP1Bc"/>
    <property type="match status" value="1"/>
</dbReference>
<dbReference type="PROSITE" id="PS50880">
    <property type="entry name" value="TOPRIM"/>
    <property type="match status" value="1"/>
</dbReference>
<evidence type="ECO:0000256" key="7">
    <source>
        <dbReference type="ARBA" id="ARBA00023235"/>
    </source>
</evidence>
<dbReference type="Pfam" id="PF01751">
    <property type="entry name" value="Toprim"/>
    <property type="match status" value="1"/>
</dbReference>
<dbReference type="Pfam" id="PF13368">
    <property type="entry name" value="Toprim_C_rpt"/>
    <property type="match status" value="2"/>
</dbReference>
<feature type="site" description="Interaction with DNA" evidence="8">
    <location>
        <position position="286"/>
    </location>
</feature>
<organism evidence="12 13">
    <name type="scientific">Winogradskyella maritima</name>
    <dbReference type="NCBI Taxonomy" id="1517766"/>
    <lineage>
        <taxon>Bacteria</taxon>
        <taxon>Pseudomonadati</taxon>
        <taxon>Bacteroidota</taxon>
        <taxon>Flavobacteriia</taxon>
        <taxon>Flavobacteriales</taxon>
        <taxon>Flavobacteriaceae</taxon>
        <taxon>Winogradskyella</taxon>
    </lineage>
</organism>
<dbReference type="InterPro" id="IPR023405">
    <property type="entry name" value="Topo_IA_core_domain"/>
</dbReference>
<dbReference type="EC" id="5.6.2.1" evidence="8"/>
<comment type="caution">
    <text evidence="12">The sequence shown here is derived from an EMBL/GenBank/DDBJ whole genome shotgun (WGS) entry which is preliminary data.</text>
</comment>
<evidence type="ECO:0000256" key="9">
    <source>
        <dbReference type="SAM" id="MobiDB-lite"/>
    </source>
</evidence>
<dbReference type="InterPro" id="IPR000380">
    <property type="entry name" value="Topo_IA"/>
</dbReference>
<comment type="function">
    <text evidence="8">Releases the supercoiling and torsional tension of DNA, which is introduced during the DNA replication and transcription, by transiently cleaving and rejoining one strand of the DNA duplex. Introduces a single-strand break via transesterification at a target site in duplex DNA. The scissile phosphodiester is attacked by the catalytic tyrosine of the enzyme, resulting in the formation of a DNA-(5'-phosphotyrosyl)-enzyme intermediate and the expulsion of a 3'-OH DNA strand. The free DNA strand then undergoes passage around the unbroken strand, thus removing DNA supercoils. Finally, in the religation step, the DNA 3'-OH attacks the covalent intermediate to expel the active-site tyrosine and restore the DNA phosphodiester backbone.</text>
</comment>
<evidence type="ECO:0000256" key="5">
    <source>
        <dbReference type="ARBA" id="ARBA00023029"/>
    </source>
</evidence>
<dbReference type="InterPro" id="IPR013497">
    <property type="entry name" value="Topo_IA_cen"/>
</dbReference>
<dbReference type="CDD" id="cd00186">
    <property type="entry name" value="TOP1Ac"/>
    <property type="match status" value="1"/>
</dbReference>
<dbReference type="PRINTS" id="PR00417">
    <property type="entry name" value="PRTPISMRASEI"/>
</dbReference>
<feature type="site" description="Interaction with DNA" evidence="8">
    <location>
        <position position="33"/>
    </location>
</feature>
<reference evidence="13" key="1">
    <citation type="journal article" date="2019" name="Int. J. Syst. Evol. Microbiol.">
        <title>The Global Catalogue of Microorganisms (GCM) 10K type strain sequencing project: providing services to taxonomists for standard genome sequencing and annotation.</title>
        <authorList>
            <consortium name="The Broad Institute Genomics Platform"/>
            <consortium name="The Broad Institute Genome Sequencing Center for Infectious Disease"/>
            <person name="Wu L."/>
            <person name="Ma J."/>
        </authorList>
    </citation>
    <scope>NUCLEOTIDE SEQUENCE [LARGE SCALE GENOMIC DNA]</scope>
    <source>
        <strain evidence="13">CECT 8979</strain>
    </source>
</reference>
<dbReference type="HAMAP" id="MF_00952">
    <property type="entry name" value="Topoisom_1_prok"/>
    <property type="match status" value="1"/>
</dbReference>
<feature type="compositionally biased region" description="Basic residues" evidence="9">
    <location>
        <begin position="818"/>
        <end position="836"/>
    </location>
</feature>
<dbReference type="PROSITE" id="PS00396">
    <property type="entry name" value="TOPO_IA_1"/>
    <property type="match status" value="1"/>
</dbReference>
<evidence type="ECO:0000256" key="6">
    <source>
        <dbReference type="ARBA" id="ARBA00023125"/>
    </source>
</evidence>
<dbReference type="InterPro" id="IPR005733">
    <property type="entry name" value="TopoI_bac-type"/>
</dbReference>
<comment type="similarity">
    <text evidence="2 8">Belongs to the type IA topoisomerase family.</text>
</comment>
<comment type="catalytic activity">
    <reaction evidence="1 8">
        <text>ATP-independent breakage of single-stranded DNA, followed by passage and rejoining.</text>
        <dbReference type="EC" id="5.6.2.1"/>
    </reaction>
</comment>
<evidence type="ECO:0000256" key="1">
    <source>
        <dbReference type="ARBA" id="ARBA00000213"/>
    </source>
</evidence>
<dbReference type="InterPro" id="IPR025589">
    <property type="entry name" value="Toprim_C_rpt"/>
</dbReference>
<evidence type="ECO:0000256" key="3">
    <source>
        <dbReference type="ARBA" id="ARBA00022723"/>
    </source>
</evidence>
<comment type="subunit">
    <text evidence="8">Monomer.</text>
</comment>
<keyword evidence="5 8" id="KW-0799">Topoisomerase</keyword>
<keyword evidence="6 8" id="KW-0238">DNA-binding</keyword>
<dbReference type="PROSITE" id="PS52039">
    <property type="entry name" value="TOPO_IA_2"/>
    <property type="match status" value="1"/>
</dbReference>
<dbReference type="InterPro" id="IPR013825">
    <property type="entry name" value="Topo_IA_cen_sub2"/>
</dbReference>
<evidence type="ECO:0000256" key="8">
    <source>
        <dbReference type="HAMAP-Rule" id="MF_00952"/>
    </source>
</evidence>
<evidence type="ECO:0000259" key="11">
    <source>
        <dbReference type="PROSITE" id="PS52039"/>
    </source>
</evidence>
<dbReference type="Gene3D" id="1.10.290.10">
    <property type="entry name" value="Topoisomerase I, domain 4"/>
    <property type="match status" value="1"/>
</dbReference>
<dbReference type="InterPro" id="IPR006171">
    <property type="entry name" value="TOPRIM_dom"/>
</dbReference>
<evidence type="ECO:0000259" key="10">
    <source>
        <dbReference type="PROSITE" id="PS50880"/>
    </source>
</evidence>
<dbReference type="RefSeq" id="WP_386098447.1">
    <property type="nucleotide sequence ID" value="NZ_JBHSAT010000004.1"/>
</dbReference>
<dbReference type="InterPro" id="IPR003601">
    <property type="entry name" value="Topo_IA_2"/>
</dbReference>
<feature type="site" description="Interaction with DNA" evidence="8">
    <location>
        <position position="148"/>
    </location>
</feature>
<feature type="site" description="Interaction with DNA" evidence="8">
    <location>
        <position position="476"/>
    </location>
</feature>
<dbReference type="InterPro" id="IPR013826">
    <property type="entry name" value="Topo_IA_cen_sub3"/>
</dbReference>
<feature type="site" description="Interaction with DNA" evidence="8">
    <location>
        <position position="155"/>
    </location>
</feature>
<dbReference type="InterPro" id="IPR023406">
    <property type="entry name" value="Topo_IA_AS"/>
</dbReference>
<sequence>MSKNLVIVESPAKAKTIEKFLGKDYKVASSFGHISDLPSKELGVDVEGDFEPKYQVSKDKKDVVKKLKELAKKADMVWLASDEDREGEAIAWHLAETLNLDKDKTKRIVFHEITKSAINKAIENPRQIDYNLVDAQQARRVLDRIVGYELSPVLWRKVKGGLSAGRVQSVSVRLIVERERDIQAFEAEASYRVDAEFTTEDGKSFKAKLPSNFKSKKEAEAFLNKNINANYSIADLEKKPVKKSPAPPFTTSTLQQEASRKLGYSVGRTMSNAQRLYEAGLITYMRTDSVNLSVEAKQGAEREIISAYGEEYSKPRNYKGKAKGAQEAHEAIRPTNFASHSVSVERDQARLYDLIWKRAIASQMSEAKLERTNVKIAVEGNSTVKEQFSANGEMITFEGFLKVYLEGNDDEDEEQSGLLPDLKVNDNLNRNYITATQRFTRPPARYTEASLVKKLEELGIGRPSTYAPTISTIQNRNYVEKGTVDGEEREYIQLVLEDEKLKENNLTERHGSDKGKLVPTDIGMIVTDFLVNHFESILDYNFTAKVEESFDDIADGKEDWKAMMKDFYKGFHPQVEDVKENAERESGERILGIDPKTGKQVSVRLGRFGPMVQIGTVDDEEKPQFASLSPDQQLGTITYEEAMDLFKLPKKLGHYNEEEVEVNNGRYGPYVRYGEKFVSLPKGVDPLSVEYDEALVYIKEKEKADAPIYTYQGLDVQKGKGRFGPFIKWNNMFINVNKKYDWDNLSDDDIVTLIEDKIQKEKDKLIHVWEDEGIRVEKARWGRHNVIKGKQKVELAKTVDVSKMTLEEAQAILEKNAPKKKATKKKTTKRKTTKKK</sequence>
<feature type="domain" description="Toprim" evidence="10">
    <location>
        <begin position="3"/>
        <end position="113"/>
    </location>
</feature>
<feature type="active site" description="O-(5'-phospho-DNA)-tyrosine intermediate" evidence="8">
    <location>
        <position position="284"/>
    </location>
</feature>
<dbReference type="PANTHER" id="PTHR42785:SF1">
    <property type="entry name" value="DNA TOPOISOMERASE"/>
    <property type="match status" value="1"/>
</dbReference>
<accession>A0ABV8AG08</accession>
<dbReference type="EMBL" id="JBHSAT010000004">
    <property type="protein sequence ID" value="MFC3877003.1"/>
    <property type="molecule type" value="Genomic_DNA"/>
</dbReference>
<dbReference type="InterPro" id="IPR034149">
    <property type="entry name" value="TOPRIM_TopoI"/>
</dbReference>
<feature type="site" description="Interaction with DNA" evidence="8">
    <location>
        <position position="140"/>
    </location>
</feature>
<dbReference type="NCBIfam" id="TIGR01051">
    <property type="entry name" value="topA_bact"/>
    <property type="match status" value="1"/>
</dbReference>
<keyword evidence="3" id="KW-0479">Metal-binding</keyword>
<dbReference type="Gene3D" id="2.70.20.10">
    <property type="entry name" value="Topoisomerase I, domain 3"/>
    <property type="match status" value="1"/>
</dbReference>
<proteinExistence type="inferred from homology"/>
<dbReference type="Pfam" id="PF01131">
    <property type="entry name" value="Topoisom_bac"/>
    <property type="match status" value="2"/>
</dbReference>
<protein>
    <recommendedName>
        <fullName evidence="8">DNA topoisomerase 1</fullName>
        <ecNumber evidence="8">5.6.2.1</ecNumber>
    </recommendedName>
    <alternativeName>
        <fullName evidence="8">DNA topoisomerase I</fullName>
    </alternativeName>
</protein>
<dbReference type="Gene3D" id="3.40.50.140">
    <property type="match status" value="1"/>
</dbReference>
<dbReference type="PANTHER" id="PTHR42785">
    <property type="entry name" value="DNA TOPOISOMERASE, TYPE IA, CORE"/>
    <property type="match status" value="1"/>
</dbReference>
<evidence type="ECO:0000313" key="12">
    <source>
        <dbReference type="EMBL" id="MFC3877003.1"/>
    </source>
</evidence>
<feature type="region of interest" description="Interaction with DNA" evidence="8">
    <location>
        <begin position="163"/>
        <end position="168"/>
    </location>
</feature>
<dbReference type="SUPFAM" id="SSF56712">
    <property type="entry name" value="Prokaryotic type I DNA topoisomerase"/>
    <property type="match status" value="1"/>
</dbReference>
<feature type="site" description="Interaction with DNA" evidence="8">
    <location>
        <position position="139"/>
    </location>
</feature>
<evidence type="ECO:0000313" key="13">
    <source>
        <dbReference type="Proteomes" id="UP001595812"/>
    </source>
</evidence>
<dbReference type="GO" id="GO:0003917">
    <property type="term" value="F:DNA topoisomerase type I (single strand cut, ATP-independent) activity"/>
    <property type="evidence" value="ECO:0007669"/>
    <property type="project" value="UniProtKB-EC"/>
</dbReference>
<keyword evidence="4" id="KW-0460">Magnesium</keyword>
<dbReference type="InterPro" id="IPR028612">
    <property type="entry name" value="Topoisom_1_IA"/>
</dbReference>
<gene>
    <name evidence="8 12" type="primary">topA</name>
    <name evidence="12" type="ORF">ACFOSX_07125</name>
</gene>
<keyword evidence="7 8" id="KW-0413">Isomerase</keyword>
<dbReference type="CDD" id="cd03363">
    <property type="entry name" value="TOPRIM_TopoIA_TopoI"/>
    <property type="match status" value="1"/>
</dbReference>
<feature type="region of interest" description="Disordered" evidence="9">
    <location>
        <begin position="815"/>
        <end position="836"/>
    </location>
</feature>